<dbReference type="Proteomes" id="UP000249402">
    <property type="component" value="Unassembled WGS sequence"/>
</dbReference>
<feature type="transmembrane region" description="Helical" evidence="6">
    <location>
        <begin position="383"/>
        <end position="402"/>
    </location>
</feature>
<feature type="transmembrane region" description="Helical" evidence="6">
    <location>
        <begin position="478"/>
        <end position="500"/>
    </location>
</feature>
<feature type="transmembrane region" description="Helical" evidence="6">
    <location>
        <begin position="254"/>
        <end position="271"/>
    </location>
</feature>
<accession>A0A395GSG9</accession>
<dbReference type="SUPFAM" id="SSF103473">
    <property type="entry name" value="MFS general substrate transporter"/>
    <property type="match status" value="1"/>
</dbReference>
<evidence type="ECO:0000256" key="1">
    <source>
        <dbReference type="ARBA" id="ARBA00004141"/>
    </source>
</evidence>
<feature type="transmembrane region" description="Helical" evidence="6">
    <location>
        <begin position="342"/>
        <end position="363"/>
    </location>
</feature>
<dbReference type="RefSeq" id="XP_025572482.1">
    <property type="nucleotide sequence ID" value="XM_025713915.1"/>
</dbReference>
<dbReference type="Gene3D" id="1.20.1250.20">
    <property type="entry name" value="MFS general substrate transporter like domains"/>
    <property type="match status" value="1"/>
</dbReference>
<evidence type="ECO:0000256" key="6">
    <source>
        <dbReference type="SAM" id="Phobius"/>
    </source>
</evidence>
<reference evidence="8 9" key="1">
    <citation type="submission" date="2018-02" db="EMBL/GenBank/DDBJ databases">
        <title>The genomes of Aspergillus section Nigri reveals drivers in fungal speciation.</title>
        <authorList>
            <consortium name="DOE Joint Genome Institute"/>
            <person name="Vesth T.C."/>
            <person name="Nybo J."/>
            <person name="Theobald S."/>
            <person name="Brandl J."/>
            <person name="Frisvad J.C."/>
            <person name="Nielsen K.F."/>
            <person name="Lyhne E.K."/>
            <person name="Kogle M.E."/>
            <person name="Kuo A."/>
            <person name="Riley R."/>
            <person name="Clum A."/>
            <person name="Nolan M."/>
            <person name="Lipzen A."/>
            <person name="Salamov A."/>
            <person name="Henrissat B."/>
            <person name="Wiebenga A."/>
            <person name="De vries R.P."/>
            <person name="Grigoriev I.V."/>
            <person name="Mortensen U.H."/>
            <person name="Andersen M.R."/>
            <person name="Baker S.E."/>
        </authorList>
    </citation>
    <scope>NUCLEOTIDE SEQUENCE [LARGE SCALE GENOMIC DNA]</scope>
    <source>
        <strain evidence="8 9">CBS 121593</strain>
    </source>
</reference>
<feature type="region of interest" description="Disordered" evidence="5">
    <location>
        <begin position="1"/>
        <end position="37"/>
    </location>
</feature>
<sequence>MADFGPRAPHGPDMSGKQDFPEMNPSEKEGFDRLLRPDDSYTPEGVYWADLPIGQRIKFVSSIESKERAREWSALWAEIKADPLSPIMGYIRNTIIPGAGIGLEGYVLLSIGNISTLFQQSFTACWDKYEICNKQWINAITYLEIIGIIIGQVLVGVIGDWVGRRYGLLQDAWIMFLGLVMLTCAWGVTQNGWVICYAWSLFIYGIGVGGEYPMTATSGMENAVGSGKLSTREDRLHRGSKVVGVFSMQGWGQVLNQGLLMILLLIFNAGSGHEPISETNAQWTYRISFVIPMIGTFWLIYYRAYHMKAASKQLAATKKRASVTGYDTESLRLTFKYFTPRILATAGGWFANDVFFYGAKLFSGDFIKVISPGTKDIFVTWQWSFINCVVTLSGYYAAIIFVDNKLYGRKWMQIMGFLLCFIVYVVPAFHYKYYTEAAHIHSFQAMYFLGSFFNQFGPNCVTFLVAGEVFPTPIRATAHGISAACGKLGALLAGILFNYIDTQTKFYFVPWWGLFGMALTYLFLPDTTGLDLKEQERRWRFIREGREHEYHGVAVNPKHLSVWERFRGAGKYYDPELDYQQRIEEYRAEWENIMARRSEETKAADDDVDLALVEDDLLEGSVHNYFHRTSSLTKDRSVEKVTEAEPLN</sequence>
<dbReference type="InterPro" id="IPR036259">
    <property type="entry name" value="MFS_trans_sf"/>
</dbReference>
<keyword evidence="2 6" id="KW-0812">Transmembrane</keyword>
<feature type="transmembrane region" description="Helical" evidence="6">
    <location>
        <begin position="445"/>
        <end position="466"/>
    </location>
</feature>
<dbReference type="Pfam" id="PF00083">
    <property type="entry name" value="Sugar_tr"/>
    <property type="match status" value="1"/>
</dbReference>
<dbReference type="STRING" id="1448316.A0A395GSG9"/>
<dbReference type="AlphaFoldDB" id="A0A395GSG9"/>
<evidence type="ECO:0000313" key="8">
    <source>
        <dbReference type="EMBL" id="RAK98154.1"/>
    </source>
</evidence>
<keyword evidence="4 6" id="KW-0472">Membrane</keyword>
<organism evidence="8 9">
    <name type="scientific">Aspergillus ibericus CBS 121593</name>
    <dbReference type="NCBI Taxonomy" id="1448316"/>
    <lineage>
        <taxon>Eukaryota</taxon>
        <taxon>Fungi</taxon>
        <taxon>Dikarya</taxon>
        <taxon>Ascomycota</taxon>
        <taxon>Pezizomycotina</taxon>
        <taxon>Eurotiomycetes</taxon>
        <taxon>Eurotiomycetidae</taxon>
        <taxon>Eurotiales</taxon>
        <taxon>Aspergillaceae</taxon>
        <taxon>Aspergillus</taxon>
        <taxon>Aspergillus subgen. Circumdati</taxon>
    </lineage>
</organism>
<evidence type="ECO:0000259" key="7">
    <source>
        <dbReference type="PROSITE" id="PS50850"/>
    </source>
</evidence>
<feature type="transmembrane region" description="Helical" evidence="6">
    <location>
        <begin position="139"/>
        <end position="159"/>
    </location>
</feature>
<keyword evidence="3 6" id="KW-1133">Transmembrane helix</keyword>
<feature type="transmembrane region" description="Helical" evidence="6">
    <location>
        <begin position="194"/>
        <end position="212"/>
    </location>
</feature>
<feature type="transmembrane region" description="Helical" evidence="6">
    <location>
        <begin position="414"/>
        <end position="433"/>
    </location>
</feature>
<evidence type="ECO:0000256" key="4">
    <source>
        <dbReference type="ARBA" id="ARBA00023136"/>
    </source>
</evidence>
<gene>
    <name evidence="8" type="ORF">BO80DRAFT_167041</name>
</gene>
<dbReference type="PANTHER" id="PTHR24064">
    <property type="entry name" value="SOLUTE CARRIER FAMILY 22 MEMBER"/>
    <property type="match status" value="1"/>
</dbReference>
<protein>
    <submittedName>
        <fullName evidence="8">MFS phosphate transporter</fullName>
    </submittedName>
</protein>
<evidence type="ECO:0000313" key="9">
    <source>
        <dbReference type="Proteomes" id="UP000249402"/>
    </source>
</evidence>
<feature type="transmembrane region" description="Helical" evidence="6">
    <location>
        <begin position="506"/>
        <end position="524"/>
    </location>
</feature>
<dbReference type="GO" id="GO:0022857">
    <property type="term" value="F:transmembrane transporter activity"/>
    <property type="evidence" value="ECO:0007669"/>
    <property type="project" value="InterPro"/>
</dbReference>
<dbReference type="InterPro" id="IPR005828">
    <property type="entry name" value="MFS_sugar_transport-like"/>
</dbReference>
<evidence type="ECO:0000256" key="5">
    <source>
        <dbReference type="SAM" id="MobiDB-lite"/>
    </source>
</evidence>
<keyword evidence="9" id="KW-1185">Reference proteome</keyword>
<name>A0A395GSG9_9EURO</name>
<comment type="subcellular location">
    <subcellularLocation>
        <location evidence="1">Membrane</location>
        <topology evidence="1">Multi-pass membrane protein</topology>
    </subcellularLocation>
</comment>
<dbReference type="VEuPathDB" id="FungiDB:BO80DRAFT_167041"/>
<feature type="compositionally biased region" description="Basic and acidic residues" evidence="5">
    <location>
        <begin position="25"/>
        <end position="37"/>
    </location>
</feature>
<evidence type="ECO:0000256" key="2">
    <source>
        <dbReference type="ARBA" id="ARBA00022692"/>
    </source>
</evidence>
<feature type="transmembrane region" description="Helical" evidence="6">
    <location>
        <begin position="283"/>
        <end position="302"/>
    </location>
</feature>
<proteinExistence type="predicted"/>
<dbReference type="GO" id="GO:0016020">
    <property type="term" value="C:membrane"/>
    <property type="evidence" value="ECO:0007669"/>
    <property type="project" value="UniProtKB-SubCell"/>
</dbReference>
<dbReference type="OrthoDB" id="433512at2759"/>
<dbReference type="GeneID" id="37218780"/>
<feature type="transmembrane region" description="Helical" evidence="6">
    <location>
        <begin position="171"/>
        <end position="188"/>
    </location>
</feature>
<feature type="domain" description="Major facilitator superfamily (MFS) profile" evidence="7">
    <location>
        <begin position="93"/>
        <end position="528"/>
    </location>
</feature>
<dbReference type="PROSITE" id="PS50850">
    <property type="entry name" value="MFS"/>
    <property type="match status" value="1"/>
</dbReference>
<evidence type="ECO:0000256" key="3">
    <source>
        <dbReference type="ARBA" id="ARBA00022989"/>
    </source>
</evidence>
<dbReference type="InterPro" id="IPR020846">
    <property type="entry name" value="MFS_dom"/>
</dbReference>
<dbReference type="EMBL" id="KZ824456">
    <property type="protein sequence ID" value="RAK98154.1"/>
    <property type="molecule type" value="Genomic_DNA"/>
</dbReference>